<dbReference type="GO" id="GO:0000014">
    <property type="term" value="F:single-stranded DNA endodeoxyribonuclease activity"/>
    <property type="evidence" value="ECO:0007669"/>
    <property type="project" value="TreeGrafter"/>
</dbReference>
<dbReference type="GO" id="GO:0000793">
    <property type="term" value="C:condensed chromosome"/>
    <property type="evidence" value="ECO:0007669"/>
    <property type="project" value="TreeGrafter"/>
</dbReference>
<reference evidence="2" key="2">
    <citation type="submission" date="2018-07" db="EMBL/GenBank/DDBJ databases">
        <authorList>
            <person name="Mckenzie S.K."/>
            <person name="Kronauer D.J.C."/>
        </authorList>
    </citation>
    <scope>NUCLEOTIDE SEQUENCE</scope>
    <source>
        <strain evidence="2">Clonal line C1</strain>
    </source>
</reference>
<dbReference type="PANTHER" id="PTHR46060:SF2">
    <property type="entry name" value="HISTONE-LYSINE N-METHYLTRANSFERASE SETMAR"/>
    <property type="match status" value="1"/>
</dbReference>
<evidence type="ECO:0000313" key="2">
    <source>
        <dbReference type="EMBL" id="RLU21022.1"/>
    </source>
</evidence>
<dbReference type="PANTHER" id="PTHR46060">
    <property type="entry name" value="MARINER MOS1 TRANSPOSASE-LIKE PROTEIN"/>
    <property type="match status" value="1"/>
</dbReference>
<dbReference type="GO" id="GO:0044774">
    <property type="term" value="P:mitotic DNA integrity checkpoint signaling"/>
    <property type="evidence" value="ECO:0007669"/>
    <property type="project" value="TreeGrafter"/>
</dbReference>
<dbReference type="Pfam" id="PF17906">
    <property type="entry name" value="HTH_48"/>
    <property type="match status" value="1"/>
</dbReference>
<protein>
    <recommendedName>
        <fullName evidence="1">Mos1 transposase HTH domain-containing protein</fullName>
    </recommendedName>
</protein>
<gene>
    <name evidence="2" type="ORF">DMN91_007638</name>
</gene>
<dbReference type="Gene3D" id="1.10.10.1450">
    <property type="match status" value="1"/>
</dbReference>
<dbReference type="GO" id="GO:0006303">
    <property type="term" value="P:double-strand break repair via nonhomologous end joining"/>
    <property type="evidence" value="ECO:0007669"/>
    <property type="project" value="TreeGrafter"/>
</dbReference>
<dbReference type="InterPro" id="IPR001888">
    <property type="entry name" value="Transposase_1"/>
</dbReference>
<dbReference type="Pfam" id="PF01359">
    <property type="entry name" value="Transposase_1"/>
    <property type="match status" value="1"/>
</dbReference>
<dbReference type="GO" id="GO:0046975">
    <property type="term" value="F:histone H3K36 methyltransferase activity"/>
    <property type="evidence" value="ECO:0007669"/>
    <property type="project" value="TreeGrafter"/>
</dbReference>
<dbReference type="AlphaFoldDB" id="A0A3L8DLG1"/>
<dbReference type="GO" id="GO:0003690">
    <property type="term" value="F:double-stranded DNA binding"/>
    <property type="evidence" value="ECO:0007669"/>
    <property type="project" value="TreeGrafter"/>
</dbReference>
<comment type="caution">
    <text evidence="2">The sequence shown here is derived from an EMBL/GenBank/DDBJ whole genome shotgun (WGS) entry which is preliminary data.</text>
</comment>
<sequence length="276" mass="32486">MLYYYRKSKTAKRTAEKIRAAYGENAVDEQLCQYWFEKFEAGIFDLRDNLPQVLPIDEVATSIKENRQVSIAEIALQINDGVLTVAECIAKLDLIKKLDIWVPQQLTEKNRIDRISICDSLLKRNEENPFLTRLVVGDEKWIIYKKLVVTRADELQTVSINYEQRKIRFWIWWDWEGALHYEFLPNNLLITSDVYCSHLDHLNRAIDVKRPEFANSSDIKFLHNDAKPYVSLQTRRKLLEFGWDVLPHPPHSPDLLPSDFHLFQASQKECNRIPQQ</sequence>
<dbReference type="GO" id="GO:0042800">
    <property type="term" value="F:histone H3K4 methyltransferase activity"/>
    <property type="evidence" value="ECO:0007669"/>
    <property type="project" value="TreeGrafter"/>
</dbReference>
<dbReference type="EMBL" id="QOIP01000007">
    <property type="protein sequence ID" value="RLU21022.1"/>
    <property type="molecule type" value="Genomic_DNA"/>
</dbReference>
<feature type="domain" description="Mos1 transposase HTH" evidence="1">
    <location>
        <begin position="1"/>
        <end position="42"/>
    </location>
</feature>
<dbReference type="GO" id="GO:0003697">
    <property type="term" value="F:single-stranded DNA binding"/>
    <property type="evidence" value="ECO:0007669"/>
    <property type="project" value="TreeGrafter"/>
</dbReference>
<dbReference type="InterPro" id="IPR052709">
    <property type="entry name" value="Transposase-MT_Hybrid"/>
</dbReference>
<dbReference type="GO" id="GO:0000729">
    <property type="term" value="P:DNA double-strand break processing"/>
    <property type="evidence" value="ECO:0007669"/>
    <property type="project" value="TreeGrafter"/>
</dbReference>
<accession>A0A3L8DLG1</accession>
<name>A0A3L8DLG1_OOCBI</name>
<reference evidence="2" key="1">
    <citation type="journal article" date="2018" name="Genome Res.">
        <title>The genomic architecture and molecular evolution of ant odorant receptors.</title>
        <authorList>
            <person name="McKenzie S.K."/>
            <person name="Kronauer D.J.C."/>
        </authorList>
    </citation>
    <scope>NUCLEOTIDE SEQUENCE [LARGE SCALE GENOMIC DNA]</scope>
    <source>
        <strain evidence="2">Clonal line C1</strain>
    </source>
</reference>
<evidence type="ECO:0000259" key="1">
    <source>
        <dbReference type="Pfam" id="PF17906"/>
    </source>
</evidence>
<dbReference type="Gene3D" id="3.30.420.10">
    <property type="entry name" value="Ribonuclease H-like superfamily/Ribonuclease H"/>
    <property type="match status" value="1"/>
</dbReference>
<dbReference type="Proteomes" id="UP000279307">
    <property type="component" value="Chromosome 7"/>
</dbReference>
<organism evidence="2">
    <name type="scientific">Ooceraea biroi</name>
    <name type="common">Clonal raider ant</name>
    <name type="synonym">Cerapachys biroi</name>
    <dbReference type="NCBI Taxonomy" id="2015173"/>
    <lineage>
        <taxon>Eukaryota</taxon>
        <taxon>Metazoa</taxon>
        <taxon>Ecdysozoa</taxon>
        <taxon>Arthropoda</taxon>
        <taxon>Hexapoda</taxon>
        <taxon>Insecta</taxon>
        <taxon>Pterygota</taxon>
        <taxon>Neoptera</taxon>
        <taxon>Endopterygota</taxon>
        <taxon>Hymenoptera</taxon>
        <taxon>Apocrita</taxon>
        <taxon>Aculeata</taxon>
        <taxon>Formicoidea</taxon>
        <taxon>Formicidae</taxon>
        <taxon>Dorylinae</taxon>
        <taxon>Ooceraea</taxon>
    </lineage>
</organism>
<dbReference type="InterPro" id="IPR041426">
    <property type="entry name" value="Mos1_HTH"/>
</dbReference>
<proteinExistence type="predicted"/>
<dbReference type="GO" id="GO:0031297">
    <property type="term" value="P:replication fork processing"/>
    <property type="evidence" value="ECO:0007669"/>
    <property type="project" value="TreeGrafter"/>
</dbReference>
<dbReference type="OrthoDB" id="10046483at2759"/>
<dbReference type="InterPro" id="IPR036397">
    <property type="entry name" value="RNaseH_sf"/>
</dbReference>
<dbReference type="GO" id="GO:0035861">
    <property type="term" value="C:site of double-strand break"/>
    <property type="evidence" value="ECO:0007669"/>
    <property type="project" value="TreeGrafter"/>
</dbReference>
<dbReference type="GO" id="GO:0015074">
    <property type="term" value="P:DNA integration"/>
    <property type="evidence" value="ECO:0007669"/>
    <property type="project" value="TreeGrafter"/>
</dbReference>
<dbReference type="GO" id="GO:0005634">
    <property type="term" value="C:nucleus"/>
    <property type="evidence" value="ECO:0007669"/>
    <property type="project" value="TreeGrafter"/>
</dbReference>
<dbReference type="GO" id="GO:0044547">
    <property type="term" value="F:DNA topoisomerase binding"/>
    <property type="evidence" value="ECO:0007669"/>
    <property type="project" value="TreeGrafter"/>
</dbReference>